<dbReference type="InterPro" id="IPR009936">
    <property type="entry name" value="DUF1468"/>
</dbReference>
<feature type="transmembrane region" description="Helical" evidence="1">
    <location>
        <begin position="49"/>
        <end position="67"/>
    </location>
</feature>
<dbReference type="AlphaFoldDB" id="A0A7Y9IU00"/>
<keyword evidence="4" id="KW-1185">Reference proteome</keyword>
<dbReference type="RefSeq" id="WP_179585350.1">
    <property type="nucleotide sequence ID" value="NZ_JACBYR010000001.1"/>
</dbReference>
<keyword evidence="1" id="KW-1133">Transmembrane helix</keyword>
<evidence type="ECO:0000313" key="3">
    <source>
        <dbReference type="EMBL" id="NYE82448.1"/>
    </source>
</evidence>
<feature type="transmembrane region" description="Helical" evidence="1">
    <location>
        <begin position="15"/>
        <end position="37"/>
    </location>
</feature>
<name>A0A7Y9IU00_9BURK</name>
<comment type="caution">
    <text evidence="3">The sequence shown here is derived from an EMBL/GenBank/DDBJ whole genome shotgun (WGS) entry which is preliminary data.</text>
</comment>
<dbReference type="Pfam" id="PF07331">
    <property type="entry name" value="TctB"/>
    <property type="match status" value="1"/>
</dbReference>
<evidence type="ECO:0000313" key="4">
    <source>
        <dbReference type="Proteomes" id="UP000542125"/>
    </source>
</evidence>
<feature type="domain" description="DUF1468" evidence="2">
    <location>
        <begin position="18"/>
        <end position="155"/>
    </location>
</feature>
<dbReference type="Proteomes" id="UP000542125">
    <property type="component" value="Unassembled WGS sequence"/>
</dbReference>
<feature type="transmembrane region" description="Helical" evidence="1">
    <location>
        <begin position="129"/>
        <end position="150"/>
    </location>
</feature>
<sequence>MNDTRPESVFGSWRAPFFIGVGLFALAATLYINAGGLRSAGTMGVGPSAALRLVSVALIALGLAHWVQAFKLRRFAPRPTAPVNVPALAWCTGGWIAAIVCVAFNGGFILAATLMFVASARAFGKPVGITSIAIGLVLSTVASLFFTQLLSLSLPEGLVEAVLYRAAD</sequence>
<evidence type="ECO:0000259" key="2">
    <source>
        <dbReference type="Pfam" id="PF07331"/>
    </source>
</evidence>
<proteinExistence type="predicted"/>
<protein>
    <submittedName>
        <fullName evidence="3">Putative tricarboxylic transport membrane protein</fullName>
    </submittedName>
</protein>
<accession>A0A7Y9IU00</accession>
<reference evidence="3 4" key="1">
    <citation type="submission" date="2020-07" db="EMBL/GenBank/DDBJ databases">
        <title>Genomic Encyclopedia of Type Strains, Phase IV (KMG-V): Genome sequencing to study the core and pangenomes of soil and plant-associated prokaryotes.</title>
        <authorList>
            <person name="Whitman W."/>
        </authorList>
    </citation>
    <scope>NUCLEOTIDE SEQUENCE [LARGE SCALE GENOMIC DNA]</scope>
    <source>
        <strain evidence="3 4">SAS40</strain>
    </source>
</reference>
<keyword evidence="1" id="KW-0472">Membrane</keyword>
<gene>
    <name evidence="3" type="ORF">FHW18_001719</name>
</gene>
<organism evidence="3 4">
    <name type="scientific">Pigmentiphaga litoralis</name>
    <dbReference type="NCBI Taxonomy" id="516702"/>
    <lineage>
        <taxon>Bacteria</taxon>
        <taxon>Pseudomonadati</taxon>
        <taxon>Pseudomonadota</taxon>
        <taxon>Betaproteobacteria</taxon>
        <taxon>Burkholderiales</taxon>
        <taxon>Alcaligenaceae</taxon>
        <taxon>Pigmentiphaga</taxon>
    </lineage>
</organism>
<dbReference type="EMBL" id="JACBYR010000001">
    <property type="protein sequence ID" value="NYE82448.1"/>
    <property type="molecule type" value="Genomic_DNA"/>
</dbReference>
<evidence type="ECO:0000256" key="1">
    <source>
        <dbReference type="SAM" id="Phobius"/>
    </source>
</evidence>
<keyword evidence="1" id="KW-0812">Transmembrane</keyword>
<feature type="transmembrane region" description="Helical" evidence="1">
    <location>
        <begin position="87"/>
        <end position="117"/>
    </location>
</feature>